<dbReference type="InterPro" id="IPR051010">
    <property type="entry name" value="BCAA_transport"/>
</dbReference>
<organism evidence="4 5">
    <name type="scientific">Flavobacterium arcticum</name>
    <dbReference type="NCBI Taxonomy" id="1784713"/>
    <lineage>
        <taxon>Bacteria</taxon>
        <taxon>Pseudomonadati</taxon>
        <taxon>Bacteroidota</taxon>
        <taxon>Flavobacteriia</taxon>
        <taxon>Flavobacteriales</taxon>
        <taxon>Flavobacteriaceae</taxon>
        <taxon>Flavobacterium</taxon>
    </lineage>
</organism>
<reference evidence="4 5" key="1">
    <citation type="submission" date="2018-07" db="EMBL/GenBank/DDBJ databases">
        <title>Complete genome sequence of Flavobacterium arcticum type strain SM1502T.</title>
        <authorList>
            <person name="Li Y."/>
            <person name="Li D.-D."/>
        </authorList>
    </citation>
    <scope>NUCLEOTIDE SEQUENCE [LARGE SCALE GENOMIC DNA]</scope>
    <source>
        <strain evidence="4 5">SM1502</strain>
    </source>
</reference>
<evidence type="ECO:0000256" key="1">
    <source>
        <dbReference type="ARBA" id="ARBA00010062"/>
    </source>
</evidence>
<dbReference type="InterPro" id="IPR028081">
    <property type="entry name" value="Leu-bd"/>
</dbReference>
<dbReference type="Proteomes" id="UP000253951">
    <property type="component" value="Chromosome"/>
</dbReference>
<dbReference type="PANTHER" id="PTHR30483">
    <property type="entry name" value="LEUCINE-SPECIFIC-BINDING PROTEIN"/>
    <property type="match status" value="1"/>
</dbReference>
<dbReference type="Gene3D" id="3.40.50.2300">
    <property type="match status" value="2"/>
</dbReference>
<sequence length="378" mass="43355">MMSNIKVGILYLQSKQYNTMSRDFIRGIKMNNLPATYVMESIGIGANERQILEKIEKLHHQEEVNIIIGFFGHHNIKTVYEYVAENEIILIASDLGATLPYNIGKHNGVYINSYGLNESSYLLGEYFAKKNMKNIFSSSSYYDSGYGMLAAIEKALQKNNLNFSGHYITPFQPREDEADYMNHAMSGKSIDAVFAFYSGLYAEENADFISKTDLFNELTYYLTPFSVKKNVYHNKLNPIFVIGSWLQDSDDSLKSSFLEQYKEVYDHPPTIFSLLGYENALVLKTIFENEDPNSSYNSLLANMKKLTVEGPRGTIFFEKDTHRTVFNHYIYKIVTYDENNFSYQKVETLENDGSLIQAVLFHDPPSQPGGWQNAYLCH</sequence>
<dbReference type="KEGG" id="fat:DVK85_09180"/>
<dbReference type="RefSeq" id="WP_114678153.1">
    <property type="nucleotide sequence ID" value="NZ_CP031188.1"/>
</dbReference>
<keyword evidence="2" id="KW-0732">Signal</keyword>
<accession>A0A345HCT5</accession>
<evidence type="ECO:0000259" key="3">
    <source>
        <dbReference type="Pfam" id="PF13458"/>
    </source>
</evidence>
<dbReference type="InterPro" id="IPR028082">
    <property type="entry name" value="Peripla_BP_I"/>
</dbReference>
<protein>
    <recommendedName>
        <fullName evidence="3">Leucine-binding protein domain-containing protein</fullName>
    </recommendedName>
</protein>
<dbReference type="SUPFAM" id="SSF53822">
    <property type="entry name" value="Periplasmic binding protein-like I"/>
    <property type="match status" value="1"/>
</dbReference>
<gene>
    <name evidence="4" type="ORF">DVK85_09180</name>
</gene>
<proteinExistence type="inferred from homology"/>
<evidence type="ECO:0000313" key="4">
    <source>
        <dbReference type="EMBL" id="AXG74395.1"/>
    </source>
</evidence>
<dbReference type="Pfam" id="PF13458">
    <property type="entry name" value="Peripla_BP_6"/>
    <property type="match status" value="1"/>
</dbReference>
<name>A0A345HCT5_9FLAO</name>
<feature type="domain" description="Leucine-binding protein" evidence="3">
    <location>
        <begin position="50"/>
        <end position="334"/>
    </location>
</feature>
<dbReference type="AlphaFoldDB" id="A0A345HCT5"/>
<comment type="similarity">
    <text evidence="1">Belongs to the leucine-binding protein family.</text>
</comment>
<evidence type="ECO:0000313" key="5">
    <source>
        <dbReference type="Proteomes" id="UP000253951"/>
    </source>
</evidence>
<dbReference type="PANTHER" id="PTHR30483:SF6">
    <property type="entry name" value="PERIPLASMIC BINDING PROTEIN OF ABC TRANSPORTER FOR NATURAL AMINO ACIDS"/>
    <property type="match status" value="1"/>
</dbReference>
<dbReference type="EMBL" id="CP031188">
    <property type="protein sequence ID" value="AXG74395.1"/>
    <property type="molecule type" value="Genomic_DNA"/>
</dbReference>
<dbReference type="OrthoDB" id="827062at2"/>
<keyword evidence="5" id="KW-1185">Reference proteome</keyword>
<evidence type="ECO:0000256" key="2">
    <source>
        <dbReference type="ARBA" id="ARBA00022729"/>
    </source>
</evidence>